<dbReference type="EMBL" id="CP141769">
    <property type="protein sequence ID" value="WRS39312.1"/>
    <property type="molecule type" value="Genomic_DNA"/>
</dbReference>
<dbReference type="Pfam" id="PF01243">
    <property type="entry name" value="PNPOx_N"/>
    <property type="match status" value="1"/>
</dbReference>
<organism evidence="2 3">
    <name type="scientific">Thiobacillus sedimenti</name>
    <dbReference type="NCBI Taxonomy" id="3110231"/>
    <lineage>
        <taxon>Bacteria</taxon>
        <taxon>Pseudomonadati</taxon>
        <taxon>Pseudomonadota</taxon>
        <taxon>Betaproteobacteria</taxon>
        <taxon>Nitrosomonadales</taxon>
        <taxon>Thiobacillaceae</taxon>
        <taxon>Thiobacillus</taxon>
    </lineage>
</organism>
<evidence type="ECO:0000313" key="3">
    <source>
        <dbReference type="Proteomes" id="UP001334732"/>
    </source>
</evidence>
<reference evidence="2 3" key="1">
    <citation type="submission" date="2023-12" db="EMBL/GenBank/DDBJ databases">
        <title>Thiobacillus sedimentum sp. nov., a chemolithoautotrophic sulfur-oxidizing bacterium isolated from freshwater sediment.</title>
        <authorList>
            <person name="Luo J."/>
            <person name="Dai C."/>
        </authorList>
    </citation>
    <scope>NUCLEOTIDE SEQUENCE [LARGE SCALE GENOMIC DNA]</scope>
    <source>
        <strain evidence="2 3">SCUT-2</strain>
    </source>
</reference>
<dbReference type="SMART" id="SM00065">
    <property type="entry name" value="GAF"/>
    <property type="match status" value="1"/>
</dbReference>
<dbReference type="InterPro" id="IPR012349">
    <property type="entry name" value="Split_barrel_FMN-bd"/>
</dbReference>
<feature type="domain" description="GAF" evidence="1">
    <location>
        <begin position="159"/>
        <end position="316"/>
    </location>
</feature>
<accession>A0ABZ1CLW4</accession>
<dbReference type="Gene3D" id="2.30.110.10">
    <property type="entry name" value="Electron Transport, Fmn-binding Protein, Chain A"/>
    <property type="match status" value="1"/>
</dbReference>
<dbReference type="PANTHER" id="PTHR40660:SF1">
    <property type="entry name" value="5'-PHOSPHATE OXIDASE PUTATIVE DOMAIN-CONTAINING PROTEIN-RELATED"/>
    <property type="match status" value="1"/>
</dbReference>
<proteinExistence type="predicted"/>
<dbReference type="Proteomes" id="UP001334732">
    <property type="component" value="Chromosome"/>
</dbReference>
<keyword evidence="3" id="KW-1185">Reference proteome</keyword>
<name>A0ABZ1CLW4_9PROT</name>
<dbReference type="PANTHER" id="PTHR40660">
    <property type="entry name" value="5'-PHOSPHATE OXIDASE PUTATIVE DOMAIN-CONTAINING PROTEIN-RELATED"/>
    <property type="match status" value="1"/>
</dbReference>
<dbReference type="SUPFAM" id="SSF50475">
    <property type="entry name" value="FMN-binding split barrel"/>
    <property type="match status" value="1"/>
</dbReference>
<dbReference type="Pfam" id="PF13185">
    <property type="entry name" value="GAF_2"/>
    <property type="match status" value="1"/>
</dbReference>
<evidence type="ECO:0000259" key="1">
    <source>
        <dbReference type="SMART" id="SM00065"/>
    </source>
</evidence>
<dbReference type="InterPro" id="IPR029016">
    <property type="entry name" value="GAF-like_dom_sf"/>
</dbReference>
<sequence length="434" mass="47473">MKPTLESLRSCLDGAIPAVVATCARDGTPNVAYASQVHYVDAGHVALSYQFFSKTRENVLAHPYAQVQVLEPGSFRHFRLKLRYTRTETDGPLFEYMKAQLAGIATQTRMDKVFRLRGADVYAVLEIESVDPDVAPAIPATDALLNLRRAVEALGASTDLAALADRGLAALTPGFGIHHALLLMLDESGEGLYALASLGYPDSGIGAEVRVGEGLIGVAARERIPVRINYRTGDYTYQAAMRVAEPGEPRIPLPLLANPHSRIAVPLIHGGRLVGVLYAESEQDAFFSHADEDALVVYARHLAALIAQAACEPDDAEPLRVEPAAHPTGAPLAVRYFAVDHSVFIDNDYLIKGVAGSILWTLLNEHVHNGRRDFCNRELRHDPRLPLPDFGDNLETRLILLARRLAERCPAIALEKTGRGRFRLNVSRPLRLHA</sequence>
<gene>
    <name evidence="2" type="ORF">VA613_00155</name>
</gene>
<evidence type="ECO:0000313" key="2">
    <source>
        <dbReference type="EMBL" id="WRS39312.1"/>
    </source>
</evidence>
<protein>
    <submittedName>
        <fullName evidence="2">GAF domain-containing protein</fullName>
    </submittedName>
</protein>
<dbReference type="InterPro" id="IPR003018">
    <property type="entry name" value="GAF"/>
</dbReference>
<dbReference type="RefSeq" id="WP_324779843.1">
    <property type="nucleotide sequence ID" value="NZ_CP141769.1"/>
</dbReference>
<dbReference type="Gene3D" id="3.30.450.40">
    <property type="match status" value="1"/>
</dbReference>
<dbReference type="InterPro" id="IPR011576">
    <property type="entry name" value="Pyridox_Oxase_N"/>
</dbReference>
<dbReference type="SUPFAM" id="SSF55781">
    <property type="entry name" value="GAF domain-like"/>
    <property type="match status" value="1"/>
</dbReference>